<organism evidence="1">
    <name type="scientific">marine sediment metagenome</name>
    <dbReference type="NCBI Taxonomy" id="412755"/>
    <lineage>
        <taxon>unclassified sequences</taxon>
        <taxon>metagenomes</taxon>
        <taxon>ecological metagenomes</taxon>
    </lineage>
</organism>
<dbReference type="EMBL" id="BARV01045880">
    <property type="protein sequence ID" value="GAI61285.1"/>
    <property type="molecule type" value="Genomic_DNA"/>
</dbReference>
<dbReference type="AlphaFoldDB" id="X1RDQ6"/>
<evidence type="ECO:0000313" key="1">
    <source>
        <dbReference type="EMBL" id="GAI61285.1"/>
    </source>
</evidence>
<gene>
    <name evidence="1" type="ORF">S06H3_66884</name>
</gene>
<protein>
    <submittedName>
        <fullName evidence="1">Uncharacterized protein</fullName>
    </submittedName>
</protein>
<proteinExistence type="predicted"/>
<comment type="caution">
    <text evidence="1">The sequence shown here is derived from an EMBL/GenBank/DDBJ whole genome shotgun (WGS) entry which is preliminary data.</text>
</comment>
<accession>X1RDQ6</accession>
<name>X1RDQ6_9ZZZZ</name>
<feature type="non-terminal residue" evidence="1">
    <location>
        <position position="1"/>
    </location>
</feature>
<reference evidence="1" key="1">
    <citation type="journal article" date="2014" name="Front. Microbiol.">
        <title>High frequency of phylogenetically diverse reductive dehalogenase-homologous genes in deep subseafloor sedimentary metagenomes.</title>
        <authorList>
            <person name="Kawai M."/>
            <person name="Futagami T."/>
            <person name="Toyoda A."/>
            <person name="Takaki Y."/>
            <person name="Nishi S."/>
            <person name="Hori S."/>
            <person name="Arai W."/>
            <person name="Tsubouchi T."/>
            <person name="Morono Y."/>
            <person name="Uchiyama I."/>
            <person name="Ito T."/>
            <person name="Fujiyama A."/>
            <person name="Inagaki F."/>
            <person name="Takami H."/>
        </authorList>
    </citation>
    <scope>NUCLEOTIDE SEQUENCE</scope>
    <source>
        <strain evidence="1">Expedition CK06-06</strain>
    </source>
</reference>
<sequence>RQHQTNLKQKAEKNTLLLKEFFKGFRYVISHKKILLTSVVQA</sequence>
<feature type="non-terminal residue" evidence="1">
    <location>
        <position position="42"/>
    </location>
</feature>